<evidence type="ECO:0000256" key="1">
    <source>
        <dbReference type="ARBA" id="ARBA00012513"/>
    </source>
</evidence>
<feature type="region of interest" description="Disordered" evidence="7">
    <location>
        <begin position="493"/>
        <end position="515"/>
    </location>
</feature>
<feature type="compositionally biased region" description="Basic residues" evidence="7">
    <location>
        <begin position="432"/>
        <end position="450"/>
    </location>
</feature>
<keyword evidence="10" id="KW-1185">Reference proteome</keyword>
<dbReference type="Proteomes" id="UP001526426">
    <property type="component" value="Unassembled WGS sequence"/>
</dbReference>
<comment type="caution">
    <text evidence="9">The sequence shown here is derived from an EMBL/GenBank/DDBJ whole genome shotgun (WGS) entry which is preliminary data.</text>
</comment>
<dbReference type="EMBL" id="JAIHOM010000034">
    <property type="protein sequence ID" value="MCW6036351.1"/>
    <property type="molecule type" value="Genomic_DNA"/>
</dbReference>
<keyword evidence="5" id="KW-0067">ATP-binding</keyword>
<sequence>MTTTATHNDFKYSLDTTIGQGIFSLTYQAVEVGTGKPVMIKTLAPSLQEHPQFPQFRERFLKLCQQLKQCVHPHLPGIWEFFEEDGQPYIVYDRILGVNLADHVAAQGRIPEDQAREWINQIASALDLLHQKGLKHLDVNPRNIIYRRETNDVVLVDFGFTAELTPEIRQTHANLIAPGYSALEQHNPKKPCSPATDIYSLSATFYFMLTGDAPPPVPILGHIPPEKWQKFPREISSPTRATILRGMALSAIDRPQTVPDWSLLWREVWEREQQALQAQLDAQLQAERLENERLARLEAERVENERLARLEAERLENERLARLEAERLENERLARLEAERVENERLARLEAERVENERLARLEAERVEAERLARLDAERLEAERLARLEFERQIQREVERQQTTAGETPPSPAALEELEAGALAVNVSSPQKRPKTSTHPTKTGKRKVKARSGSPKLTVRFPMGALLMTSAIAASAGAGFGLSLRLNRPTEAGSSFWHVEQSFPPREFKEQETGD</sequence>
<feature type="region of interest" description="Disordered" evidence="7">
    <location>
        <begin position="425"/>
        <end position="454"/>
    </location>
</feature>
<proteinExistence type="predicted"/>
<gene>
    <name evidence="9" type="ORF">K4A83_08715</name>
</gene>
<evidence type="ECO:0000256" key="6">
    <source>
        <dbReference type="SAM" id="Coils"/>
    </source>
</evidence>
<evidence type="ECO:0000313" key="10">
    <source>
        <dbReference type="Proteomes" id="UP001526426"/>
    </source>
</evidence>
<feature type="compositionally biased region" description="Basic and acidic residues" evidence="7">
    <location>
        <begin position="506"/>
        <end position="515"/>
    </location>
</feature>
<dbReference type="SMART" id="SM00220">
    <property type="entry name" value="S_TKc"/>
    <property type="match status" value="1"/>
</dbReference>
<feature type="coiled-coil region" evidence="6">
    <location>
        <begin position="352"/>
        <end position="379"/>
    </location>
</feature>
<reference evidence="9 10" key="1">
    <citation type="submission" date="2021-08" db="EMBL/GenBank/DDBJ databases">
        <title>Draft genome sequence of Spirulina subsalsa with high tolerance to salinity and hype-accumulation of phycocyanin.</title>
        <authorList>
            <person name="Pei H."/>
            <person name="Jiang L."/>
        </authorList>
    </citation>
    <scope>NUCLEOTIDE SEQUENCE [LARGE SCALE GENOMIC DNA]</scope>
    <source>
        <strain evidence="9 10">FACHB-351</strain>
    </source>
</reference>
<organism evidence="9 10">
    <name type="scientific">Spirulina subsalsa FACHB-351</name>
    <dbReference type="NCBI Taxonomy" id="234711"/>
    <lineage>
        <taxon>Bacteria</taxon>
        <taxon>Bacillati</taxon>
        <taxon>Cyanobacteriota</taxon>
        <taxon>Cyanophyceae</taxon>
        <taxon>Spirulinales</taxon>
        <taxon>Spirulinaceae</taxon>
        <taxon>Spirulina</taxon>
    </lineage>
</organism>
<feature type="coiled-coil region" evidence="6">
    <location>
        <begin position="266"/>
        <end position="300"/>
    </location>
</feature>
<keyword evidence="6" id="KW-0175">Coiled coil</keyword>
<feature type="domain" description="Protein kinase" evidence="8">
    <location>
        <begin position="12"/>
        <end position="315"/>
    </location>
</feature>
<dbReference type="PANTHER" id="PTHR43289">
    <property type="entry name" value="MITOGEN-ACTIVATED PROTEIN KINASE KINASE KINASE 20-RELATED"/>
    <property type="match status" value="1"/>
</dbReference>
<dbReference type="Pfam" id="PF00069">
    <property type="entry name" value="Pkinase"/>
    <property type="match status" value="1"/>
</dbReference>
<dbReference type="EC" id="2.7.11.1" evidence="1"/>
<dbReference type="RefSeq" id="WP_265264106.1">
    <property type="nucleotide sequence ID" value="NZ_JAIHOM010000034.1"/>
</dbReference>
<protein>
    <recommendedName>
        <fullName evidence="1">non-specific serine/threonine protein kinase</fullName>
        <ecNumber evidence="1">2.7.11.1</ecNumber>
    </recommendedName>
</protein>
<dbReference type="SUPFAM" id="SSF56112">
    <property type="entry name" value="Protein kinase-like (PK-like)"/>
    <property type="match status" value="1"/>
</dbReference>
<evidence type="ECO:0000256" key="5">
    <source>
        <dbReference type="ARBA" id="ARBA00022840"/>
    </source>
</evidence>
<evidence type="ECO:0000256" key="7">
    <source>
        <dbReference type="SAM" id="MobiDB-lite"/>
    </source>
</evidence>
<dbReference type="PROSITE" id="PS50011">
    <property type="entry name" value="PROTEIN_KINASE_DOM"/>
    <property type="match status" value="1"/>
</dbReference>
<evidence type="ECO:0000256" key="3">
    <source>
        <dbReference type="ARBA" id="ARBA00022741"/>
    </source>
</evidence>
<dbReference type="CDD" id="cd14014">
    <property type="entry name" value="STKc_PknB_like"/>
    <property type="match status" value="1"/>
</dbReference>
<evidence type="ECO:0000259" key="8">
    <source>
        <dbReference type="PROSITE" id="PS50011"/>
    </source>
</evidence>
<keyword evidence="4 9" id="KW-0418">Kinase</keyword>
<dbReference type="PANTHER" id="PTHR43289:SF6">
    <property type="entry name" value="SERINE_THREONINE-PROTEIN KINASE NEKL-3"/>
    <property type="match status" value="1"/>
</dbReference>
<dbReference type="InterPro" id="IPR011009">
    <property type="entry name" value="Kinase-like_dom_sf"/>
</dbReference>
<accession>A0ABT3L4D2</accession>
<dbReference type="Gene3D" id="1.10.510.10">
    <property type="entry name" value="Transferase(Phosphotransferase) domain 1"/>
    <property type="match status" value="1"/>
</dbReference>
<evidence type="ECO:0000313" key="9">
    <source>
        <dbReference type="EMBL" id="MCW6036351.1"/>
    </source>
</evidence>
<dbReference type="GO" id="GO:0016301">
    <property type="term" value="F:kinase activity"/>
    <property type="evidence" value="ECO:0007669"/>
    <property type="project" value="UniProtKB-KW"/>
</dbReference>
<evidence type="ECO:0000256" key="2">
    <source>
        <dbReference type="ARBA" id="ARBA00022679"/>
    </source>
</evidence>
<keyword evidence="3" id="KW-0547">Nucleotide-binding</keyword>
<evidence type="ECO:0000256" key="4">
    <source>
        <dbReference type="ARBA" id="ARBA00022777"/>
    </source>
</evidence>
<keyword evidence="2" id="KW-0808">Transferase</keyword>
<dbReference type="InterPro" id="IPR000719">
    <property type="entry name" value="Prot_kinase_dom"/>
</dbReference>
<name>A0ABT3L4D2_9CYAN</name>